<evidence type="ECO:0000256" key="4">
    <source>
        <dbReference type="ARBA" id="ARBA00022692"/>
    </source>
</evidence>
<keyword evidence="5" id="KW-0653">Protein transport</keyword>
<dbReference type="GO" id="GO:0043001">
    <property type="term" value="P:Golgi to plasma membrane protein transport"/>
    <property type="evidence" value="ECO:0007669"/>
    <property type="project" value="TreeGrafter"/>
</dbReference>
<evidence type="ECO:0000256" key="6">
    <source>
        <dbReference type="ARBA" id="ARBA00022989"/>
    </source>
</evidence>
<name>A0A1R0GM60_9FUNG</name>
<dbReference type="GO" id="GO:0005802">
    <property type="term" value="C:trans-Golgi network"/>
    <property type="evidence" value="ECO:0007669"/>
    <property type="project" value="TreeGrafter"/>
</dbReference>
<keyword evidence="7" id="KW-0333">Golgi apparatus</keyword>
<feature type="compositionally biased region" description="Acidic residues" evidence="9">
    <location>
        <begin position="320"/>
        <end position="330"/>
    </location>
</feature>
<dbReference type="Pfam" id="PF09801">
    <property type="entry name" value="SYS1"/>
    <property type="match status" value="1"/>
</dbReference>
<dbReference type="PANTHER" id="PTHR12952">
    <property type="entry name" value="SYS1"/>
    <property type="match status" value="1"/>
</dbReference>
<organism evidence="11 12">
    <name type="scientific">Smittium mucronatum</name>
    <dbReference type="NCBI Taxonomy" id="133383"/>
    <lineage>
        <taxon>Eukaryota</taxon>
        <taxon>Fungi</taxon>
        <taxon>Fungi incertae sedis</taxon>
        <taxon>Zoopagomycota</taxon>
        <taxon>Kickxellomycotina</taxon>
        <taxon>Harpellomycetes</taxon>
        <taxon>Harpellales</taxon>
        <taxon>Legeriomycetaceae</taxon>
        <taxon>Smittium</taxon>
    </lineage>
</organism>
<comment type="subcellular location">
    <subcellularLocation>
        <location evidence="1">Golgi apparatus membrane</location>
        <topology evidence="1">Multi-pass membrane protein</topology>
    </subcellularLocation>
</comment>
<dbReference type="GO" id="GO:0005829">
    <property type="term" value="C:cytosol"/>
    <property type="evidence" value="ECO:0007669"/>
    <property type="project" value="GOC"/>
</dbReference>
<evidence type="ECO:0000256" key="9">
    <source>
        <dbReference type="SAM" id="MobiDB-lite"/>
    </source>
</evidence>
<feature type="transmembrane region" description="Helical" evidence="10">
    <location>
        <begin position="119"/>
        <end position="140"/>
    </location>
</feature>
<feature type="region of interest" description="Disordered" evidence="9">
    <location>
        <begin position="306"/>
        <end position="330"/>
    </location>
</feature>
<feature type="transmembrane region" description="Helical" evidence="10">
    <location>
        <begin position="21"/>
        <end position="42"/>
    </location>
</feature>
<evidence type="ECO:0000256" key="7">
    <source>
        <dbReference type="ARBA" id="ARBA00023034"/>
    </source>
</evidence>
<evidence type="ECO:0000313" key="12">
    <source>
        <dbReference type="Proteomes" id="UP000187455"/>
    </source>
</evidence>
<keyword evidence="6 10" id="KW-1133">Transmembrane helix</keyword>
<accession>A0A1R0GM60</accession>
<feature type="compositionally biased region" description="Polar residues" evidence="9">
    <location>
        <begin position="190"/>
        <end position="207"/>
    </location>
</feature>
<dbReference type="PANTHER" id="PTHR12952:SF0">
    <property type="entry name" value="PROTEIN SYS1 HOMOLOG"/>
    <property type="match status" value="1"/>
</dbReference>
<feature type="region of interest" description="Disordered" evidence="9">
    <location>
        <begin position="190"/>
        <end position="215"/>
    </location>
</feature>
<dbReference type="AlphaFoldDB" id="A0A1R0GM60"/>
<keyword evidence="3" id="KW-0813">Transport</keyword>
<feature type="transmembrane region" description="Helical" evidence="10">
    <location>
        <begin position="65"/>
        <end position="87"/>
    </location>
</feature>
<comment type="caution">
    <text evidence="11">The sequence shown here is derived from an EMBL/GenBank/DDBJ whole genome shotgun (WGS) entry which is preliminary data.</text>
</comment>
<keyword evidence="8 10" id="KW-0472">Membrane</keyword>
<dbReference type="Proteomes" id="UP000187455">
    <property type="component" value="Unassembled WGS sequence"/>
</dbReference>
<dbReference type="GO" id="GO:0006895">
    <property type="term" value="P:Golgi to endosome transport"/>
    <property type="evidence" value="ECO:0007669"/>
    <property type="project" value="TreeGrafter"/>
</dbReference>
<dbReference type="InterPro" id="IPR019185">
    <property type="entry name" value="Integral_membrane_SYS1-rel"/>
</dbReference>
<dbReference type="STRING" id="133383.A0A1R0GM60"/>
<evidence type="ECO:0000256" key="2">
    <source>
        <dbReference type="ARBA" id="ARBA00008160"/>
    </source>
</evidence>
<feature type="transmembrane region" description="Helical" evidence="10">
    <location>
        <begin position="94"/>
        <end position="113"/>
    </location>
</feature>
<dbReference type="EMBL" id="LSSL01007452">
    <property type="protein sequence ID" value="OLY77985.1"/>
    <property type="molecule type" value="Genomic_DNA"/>
</dbReference>
<evidence type="ECO:0000256" key="5">
    <source>
        <dbReference type="ARBA" id="ARBA00022927"/>
    </source>
</evidence>
<keyword evidence="4 10" id="KW-0812">Transmembrane</keyword>
<evidence type="ECO:0000256" key="1">
    <source>
        <dbReference type="ARBA" id="ARBA00004653"/>
    </source>
</evidence>
<sequence length="344" mass="39430">MVAFSTFRSLKSDALLTLLQIGAVQCFGYLFMGILFYSISYFDSSKFPISFMFEYHIMSVGLVDYWKIFIAFLLSAVCNSFLLQYIVERGRKCMDFSITFYFFHFIFTCIYSEGFPTRLIWWLAMLLSLFIMASLGRYLCLRRELLPISVQKPSASPAVPDPNNENIINRGSFELDDSEYEMDNLINQTPGHNNNNVEFNSSDLQPSHNEDSTDTVLEVQKENNSRYKTEKNVNSNALKKTEGKKNTTEIIRSNLLMDMNENLLSDKIDTSLGKSGYKNLKSSNNTSILTKKSIIADNSKAVKTDNLESKRSKLSFDNSDWGDDDSWGIDDDFTKEEFTSKKKD</sequence>
<evidence type="ECO:0000313" key="11">
    <source>
        <dbReference type="EMBL" id="OLY77985.1"/>
    </source>
</evidence>
<comment type="similarity">
    <text evidence="2">Belongs to the SYS1 family.</text>
</comment>
<evidence type="ECO:0000256" key="10">
    <source>
        <dbReference type="SAM" id="Phobius"/>
    </source>
</evidence>
<protein>
    <submittedName>
        <fullName evidence="11">Protein SYS1-like protein</fullName>
    </submittedName>
</protein>
<proteinExistence type="inferred from homology"/>
<reference evidence="11 12" key="1">
    <citation type="journal article" date="2016" name="Mol. Biol. Evol.">
        <title>Genome-Wide Survey of Gut Fungi (Harpellales) Reveals the First Horizontally Transferred Ubiquitin Gene from a Mosquito Host.</title>
        <authorList>
            <person name="Wang Y."/>
            <person name="White M.M."/>
            <person name="Kvist S."/>
            <person name="Moncalvo J.M."/>
        </authorList>
    </citation>
    <scope>NUCLEOTIDE SEQUENCE [LARGE SCALE GENOMIC DNA]</scope>
    <source>
        <strain evidence="11 12">ALG-7-W6</strain>
    </source>
</reference>
<keyword evidence="12" id="KW-1185">Reference proteome</keyword>
<gene>
    <name evidence="11" type="ORF">AYI68_g7972</name>
</gene>
<dbReference type="OrthoDB" id="542931at2759"/>
<dbReference type="GO" id="GO:0034067">
    <property type="term" value="P:protein localization to Golgi apparatus"/>
    <property type="evidence" value="ECO:0007669"/>
    <property type="project" value="TreeGrafter"/>
</dbReference>
<evidence type="ECO:0000256" key="8">
    <source>
        <dbReference type="ARBA" id="ARBA00023136"/>
    </source>
</evidence>
<dbReference type="GO" id="GO:0000139">
    <property type="term" value="C:Golgi membrane"/>
    <property type="evidence" value="ECO:0007669"/>
    <property type="project" value="UniProtKB-SubCell"/>
</dbReference>
<evidence type="ECO:0000256" key="3">
    <source>
        <dbReference type="ARBA" id="ARBA00022448"/>
    </source>
</evidence>